<protein>
    <submittedName>
        <fullName evidence="1">Uncharacterized protein</fullName>
    </submittedName>
</protein>
<dbReference type="Proteomes" id="UP001234178">
    <property type="component" value="Unassembled WGS sequence"/>
</dbReference>
<comment type="caution">
    <text evidence="1">The sequence shown here is derived from an EMBL/GenBank/DDBJ whole genome shotgun (WGS) entry which is preliminary data.</text>
</comment>
<dbReference type="EMBL" id="JAOYFB010000040">
    <property type="protein sequence ID" value="KAK4036474.1"/>
    <property type="molecule type" value="Genomic_DNA"/>
</dbReference>
<evidence type="ECO:0000313" key="2">
    <source>
        <dbReference type="Proteomes" id="UP001234178"/>
    </source>
</evidence>
<keyword evidence="2" id="KW-1185">Reference proteome</keyword>
<proteinExistence type="predicted"/>
<reference evidence="1 2" key="1">
    <citation type="journal article" date="2023" name="Nucleic Acids Res.">
        <title>The hologenome of Daphnia magna reveals possible DNA methylation and microbiome-mediated evolution of the host genome.</title>
        <authorList>
            <person name="Chaturvedi A."/>
            <person name="Li X."/>
            <person name="Dhandapani V."/>
            <person name="Marshall H."/>
            <person name="Kissane S."/>
            <person name="Cuenca-Cambronero M."/>
            <person name="Asole G."/>
            <person name="Calvet F."/>
            <person name="Ruiz-Romero M."/>
            <person name="Marangio P."/>
            <person name="Guigo R."/>
            <person name="Rago D."/>
            <person name="Mirbahai L."/>
            <person name="Eastwood N."/>
            <person name="Colbourne J.K."/>
            <person name="Zhou J."/>
            <person name="Mallon E."/>
            <person name="Orsini L."/>
        </authorList>
    </citation>
    <scope>NUCLEOTIDE SEQUENCE [LARGE SCALE GENOMIC DNA]</scope>
    <source>
        <strain evidence="1">LRV0_1</strain>
    </source>
</reference>
<gene>
    <name evidence="1" type="ORF">OUZ56_028528</name>
</gene>
<sequence>MHVLKEHFQARLNCASAANLRILSGGVITSSARHVQSSNDGTVDTNTSNCYKTRLLKQQSEQPLLLFSPPDDDERYISRPLKPISCISELYQYKKKL</sequence>
<organism evidence="1 2">
    <name type="scientific">Daphnia magna</name>
    <dbReference type="NCBI Taxonomy" id="35525"/>
    <lineage>
        <taxon>Eukaryota</taxon>
        <taxon>Metazoa</taxon>
        <taxon>Ecdysozoa</taxon>
        <taxon>Arthropoda</taxon>
        <taxon>Crustacea</taxon>
        <taxon>Branchiopoda</taxon>
        <taxon>Diplostraca</taxon>
        <taxon>Cladocera</taxon>
        <taxon>Anomopoda</taxon>
        <taxon>Daphniidae</taxon>
        <taxon>Daphnia</taxon>
    </lineage>
</organism>
<name>A0ABR0B443_9CRUS</name>
<accession>A0ABR0B443</accession>
<evidence type="ECO:0000313" key="1">
    <source>
        <dbReference type="EMBL" id="KAK4036474.1"/>
    </source>
</evidence>